<dbReference type="GO" id="GO:0000976">
    <property type="term" value="F:transcription cis-regulatory region binding"/>
    <property type="evidence" value="ECO:0007669"/>
    <property type="project" value="TreeGrafter"/>
</dbReference>
<dbReference type="AlphaFoldDB" id="A0A6A9UNK0"/>
<accession>A0A6A9UNK0</accession>
<keyword evidence="4" id="KW-0804">Transcription</keyword>
<reference evidence="6 7" key="1">
    <citation type="submission" date="2019-12" db="EMBL/GenBank/DDBJ databases">
        <title>Auraticoccus cholistani sp. nov., an actinomycete isolated from soil of Cholistan desert.</title>
        <authorList>
            <person name="Cheema M.T."/>
        </authorList>
    </citation>
    <scope>NUCLEOTIDE SEQUENCE [LARGE SCALE GENOMIC DNA]</scope>
    <source>
        <strain evidence="6 7">F435</strain>
    </source>
</reference>
<dbReference type="Gene3D" id="3.40.50.2300">
    <property type="match status" value="2"/>
</dbReference>
<keyword evidence="3" id="KW-0238">DNA-binding</keyword>
<dbReference type="Pfam" id="PF00392">
    <property type="entry name" value="GntR"/>
    <property type="match status" value="1"/>
</dbReference>
<protein>
    <submittedName>
        <fullName evidence="6">GntR family transcriptional regulator</fullName>
    </submittedName>
</protein>
<keyword evidence="2" id="KW-0805">Transcription regulation</keyword>
<organism evidence="6 7">
    <name type="scientific">Auraticoccus cholistanensis</name>
    <dbReference type="NCBI Taxonomy" id="2656650"/>
    <lineage>
        <taxon>Bacteria</taxon>
        <taxon>Bacillati</taxon>
        <taxon>Actinomycetota</taxon>
        <taxon>Actinomycetes</taxon>
        <taxon>Propionibacteriales</taxon>
        <taxon>Propionibacteriaceae</taxon>
        <taxon>Auraticoccus</taxon>
    </lineage>
</organism>
<dbReference type="InterPro" id="IPR036390">
    <property type="entry name" value="WH_DNA-bd_sf"/>
</dbReference>
<evidence type="ECO:0000256" key="4">
    <source>
        <dbReference type="ARBA" id="ARBA00023163"/>
    </source>
</evidence>
<dbReference type="SMART" id="SM00345">
    <property type="entry name" value="HTH_GNTR"/>
    <property type="match status" value="1"/>
</dbReference>
<keyword evidence="7" id="KW-1185">Reference proteome</keyword>
<evidence type="ECO:0000256" key="1">
    <source>
        <dbReference type="ARBA" id="ARBA00022491"/>
    </source>
</evidence>
<evidence type="ECO:0000313" key="6">
    <source>
        <dbReference type="EMBL" id="MVA74436.1"/>
    </source>
</evidence>
<evidence type="ECO:0000256" key="2">
    <source>
        <dbReference type="ARBA" id="ARBA00023015"/>
    </source>
</evidence>
<dbReference type="SUPFAM" id="SSF53822">
    <property type="entry name" value="Periplasmic binding protein-like I"/>
    <property type="match status" value="1"/>
</dbReference>
<name>A0A6A9UNK0_9ACTN</name>
<dbReference type="Pfam" id="PF13377">
    <property type="entry name" value="Peripla_BP_3"/>
    <property type="match status" value="1"/>
</dbReference>
<dbReference type="InterPro" id="IPR036388">
    <property type="entry name" value="WH-like_DNA-bd_sf"/>
</dbReference>
<dbReference type="Proteomes" id="UP000435304">
    <property type="component" value="Unassembled WGS sequence"/>
</dbReference>
<gene>
    <name evidence="6" type="ORF">GC722_00070</name>
</gene>
<sequence>MARCTVALNIRKSGAPAPPHPKRAPVAALYRQLYERLRADIEDGRLAVGARLPTEVELAREQDVSTITVKKALELLRQDGMIVRRPRLGTFVTRQAPESAPGAEPAPAAEAPLPLVGCVLTNFDDTFGTHLLGSLLDSAAGRANLVPRRSHGDPQGEERLIRELVASGIQALVLEPSSSEYVAPAVLELVARGFPLVIVDRVLERFPVSTISSDNLAAARALTEHLFDLGHHAIGFVSAPTHISTLEERRQGFLLAHATFAVPHDEAAVFTDVRSTQPSLDGDLHTDVANLQQFVAAHPELTAFVATEYNIALLLHEACRREGLEVPADRSIVCFDHPDRTFDLAAFRYTHAHQDQEQMGRFAVEQAVRQIAEPAAIRKELLPARVVEGVSTTRIRRRRSRQA</sequence>
<dbReference type="CDD" id="cd06267">
    <property type="entry name" value="PBP1_LacI_sugar_binding-like"/>
    <property type="match status" value="1"/>
</dbReference>
<dbReference type="PANTHER" id="PTHR30146">
    <property type="entry name" value="LACI-RELATED TRANSCRIPTIONAL REPRESSOR"/>
    <property type="match status" value="1"/>
</dbReference>
<dbReference type="PANTHER" id="PTHR30146:SF95">
    <property type="entry name" value="RIBOSE OPERON REPRESSOR"/>
    <property type="match status" value="1"/>
</dbReference>
<comment type="caution">
    <text evidence="6">The sequence shown here is derived from an EMBL/GenBank/DDBJ whole genome shotgun (WGS) entry which is preliminary data.</text>
</comment>
<dbReference type="CDD" id="cd07377">
    <property type="entry name" value="WHTH_GntR"/>
    <property type="match status" value="1"/>
</dbReference>
<evidence type="ECO:0000259" key="5">
    <source>
        <dbReference type="PROSITE" id="PS50949"/>
    </source>
</evidence>
<dbReference type="InterPro" id="IPR028082">
    <property type="entry name" value="Peripla_BP_I"/>
</dbReference>
<dbReference type="EMBL" id="WPCU01000001">
    <property type="protein sequence ID" value="MVA74436.1"/>
    <property type="molecule type" value="Genomic_DNA"/>
</dbReference>
<evidence type="ECO:0000256" key="3">
    <source>
        <dbReference type="ARBA" id="ARBA00023125"/>
    </source>
</evidence>
<dbReference type="Gene3D" id="1.10.10.10">
    <property type="entry name" value="Winged helix-like DNA-binding domain superfamily/Winged helix DNA-binding domain"/>
    <property type="match status" value="1"/>
</dbReference>
<feature type="domain" description="HTH gntR-type" evidence="5">
    <location>
        <begin position="27"/>
        <end position="95"/>
    </location>
</feature>
<dbReference type="InterPro" id="IPR000524">
    <property type="entry name" value="Tscrpt_reg_HTH_GntR"/>
</dbReference>
<dbReference type="GO" id="GO:0003700">
    <property type="term" value="F:DNA-binding transcription factor activity"/>
    <property type="evidence" value="ECO:0007669"/>
    <property type="project" value="InterPro"/>
</dbReference>
<proteinExistence type="predicted"/>
<dbReference type="InterPro" id="IPR046335">
    <property type="entry name" value="LacI/GalR-like_sensor"/>
</dbReference>
<dbReference type="SUPFAM" id="SSF46785">
    <property type="entry name" value="Winged helix' DNA-binding domain"/>
    <property type="match status" value="1"/>
</dbReference>
<dbReference type="PROSITE" id="PS50949">
    <property type="entry name" value="HTH_GNTR"/>
    <property type="match status" value="1"/>
</dbReference>
<keyword evidence="1" id="KW-0678">Repressor</keyword>
<evidence type="ECO:0000313" key="7">
    <source>
        <dbReference type="Proteomes" id="UP000435304"/>
    </source>
</evidence>